<accession>A0A0L8M8R3</accession>
<evidence type="ECO:0000313" key="2">
    <source>
        <dbReference type="Proteomes" id="UP000037084"/>
    </source>
</evidence>
<dbReference type="EMBL" id="LGUV01000346">
    <property type="protein sequence ID" value="KOG46773.1"/>
    <property type="molecule type" value="Genomic_DNA"/>
</dbReference>
<dbReference type="RefSeq" id="WP_053174408.1">
    <property type="nucleotide sequence ID" value="NZ_LGUV01000346.1"/>
</dbReference>
<dbReference type="Proteomes" id="UP000037084">
    <property type="component" value="Unassembled WGS sequence"/>
</dbReference>
<comment type="caution">
    <text evidence="1">The sequence shown here is derived from an EMBL/GenBank/DDBJ whole genome shotgun (WGS) entry which is preliminary data.</text>
</comment>
<evidence type="ECO:0000313" key="1">
    <source>
        <dbReference type="EMBL" id="KOG46773.1"/>
    </source>
</evidence>
<reference evidence="2" key="1">
    <citation type="submission" date="2015-07" db="EMBL/GenBank/DDBJ databases">
        <authorList>
            <consortium name="Consortium for Microbial Forensics and Genomics (microFORGE)"/>
            <person name="Knight B.M."/>
            <person name="Roberts D.P."/>
            <person name="Lin D."/>
            <person name="Hari K."/>
            <person name="Fletcher J."/>
            <person name="Melcher U."/>
            <person name="Blagden T."/>
            <person name="Winegar R.A."/>
        </authorList>
    </citation>
    <scope>NUCLEOTIDE SEQUENCE [LARGE SCALE GENOMIC DNA]</scope>
    <source>
        <strain evidence="2">NRRL B-1447</strain>
    </source>
</reference>
<proteinExistence type="predicted"/>
<protein>
    <recommendedName>
        <fullName evidence="3">Secreted protein</fullName>
    </recommendedName>
</protein>
<gene>
    <name evidence="1" type="ORF">ADK75_25885</name>
</gene>
<organism evidence="1 2">
    <name type="scientific">Streptomyces virginiae</name>
    <name type="common">Streptomyces cinnamonensis</name>
    <dbReference type="NCBI Taxonomy" id="1961"/>
    <lineage>
        <taxon>Bacteria</taxon>
        <taxon>Bacillati</taxon>
        <taxon>Actinomycetota</taxon>
        <taxon>Actinomycetes</taxon>
        <taxon>Kitasatosporales</taxon>
        <taxon>Streptomycetaceae</taxon>
        <taxon>Streptomyces</taxon>
    </lineage>
</organism>
<dbReference type="PATRIC" id="fig|1961.12.peg.5792"/>
<dbReference type="OrthoDB" id="3401121at2"/>
<dbReference type="AlphaFoldDB" id="A0A0L8M8R3"/>
<evidence type="ECO:0008006" key="3">
    <source>
        <dbReference type="Google" id="ProtNLM"/>
    </source>
</evidence>
<name>A0A0L8M8R3_STRVG</name>
<sequence length="188" mass="20715">MSFASQVLPLVGVATGAVLSLAVSAVNERTRWRRQQFVRWDERRLNAYAEFAHAVKELSNQYKGLAIARGLTTGPIPLEPTDAVLDELAAAEAHRSALAEALWLLGDVDSNTAAVKLNHALWHLEWLARGIPTTGIATWPEAYLEFRRAREEFLTAARSDLGVRGSRITHDVPWPPPWRPNDTGTGGS</sequence>